<dbReference type="EMBL" id="BMWX01000001">
    <property type="protein sequence ID" value="GGZ14283.1"/>
    <property type="molecule type" value="Genomic_DNA"/>
</dbReference>
<feature type="transmembrane region" description="Helical" evidence="8">
    <location>
        <begin position="309"/>
        <end position="331"/>
    </location>
</feature>
<evidence type="ECO:0000259" key="9">
    <source>
        <dbReference type="PROSITE" id="PS50850"/>
    </source>
</evidence>
<gene>
    <name evidence="10" type="primary">xylE</name>
    <name evidence="10" type="ORF">GCM10007049_02670</name>
</gene>
<dbReference type="PROSITE" id="PS50850">
    <property type="entry name" value="MFS"/>
    <property type="match status" value="1"/>
</dbReference>
<keyword evidence="3 7" id="KW-0813">Transport</keyword>
<dbReference type="AlphaFoldDB" id="A0A918UJF7"/>
<protein>
    <submittedName>
        <fullName evidence="10">MFS transporter</fullName>
    </submittedName>
</protein>
<keyword evidence="11" id="KW-1185">Reference proteome</keyword>
<dbReference type="Pfam" id="PF00083">
    <property type="entry name" value="Sugar_tr"/>
    <property type="match status" value="1"/>
</dbReference>
<comment type="subcellular location">
    <subcellularLocation>
        <location evidence="1">Membrane</location>
        <topology evidence="1">Multi-pass membrane protein</topology>
    </subcellularLocation>
</comment>
<name>A0A918UJF7_9BACT</name>
<evidence type="ECO:0000256" key="6">
    <source>
        <dbReference type="ARBA" id="ARBA00023136"/>
    </source>
</evidence>
<dbReference type="InterPro" id="IPR005829">
    <property type="entry name" value="Sugar_transporter_CS"/>
</dbReference>
<dbReference type="PROSITE" id="PS00217">
    <property type="entry name" value="SUGAR_TRANSPORT_2"/>
    <property type="match status" value="1"/>
</dbReference>
<organism evidence="10 11">
    <name type="scientific">Echinicola pacifica</name>
    <dbReference type="NCBI Taxonomy" id="346377"/>
    <lineage>
        <taxon>Bacteria</taxon>
        <taxon>Pseudomonadati</taxon>
        <taxon>Bacteroidota</taxon>
        <taxon>Cytophagia</taxon>
        <taxon>Cytophagales</taxon>
        <taxon>Cyclobacteriaceae</taxon>
        <taxon>Echinicola</taxon>
    </lineage>
</organism>
<dbReference type="Proteomes" id="UP000619457">
    <property type="component" value="Unassembled WGS sequence"/>
</dbReference>
<dbReference type="GO" id="GO:0016020">
    <property type="term" value="C:membrane"/>
    <property type="evidence" value="ECO:0007669"/>
    <property type="project" value="UniProtKB-SubCell"/>
</dbReference>
<feature type="transmembrane region" description="Helical" evidence="8">
    <location>
        <begin position="277"/>
        <end position="297"/>
    </location>
</feature>
<feature type="transmembrane region" description="Helical" evidence="8">
    <location>
        <begin position="166"/>
        <end position="186"/>
    </location>
</feature>
<keyword evidence="6 8" id="KW-0472">Membrane</keyword>
<reference evidence="10" key="2">
    <citation type="submission" date="2020-09" db="EMBL/GenBank/DDBJ databases">
        <authorList>
            <person name="Sun Q."/>
            <person name="Kim S."/>
        </authorList>
    </citation>
    <scope>NUCLEOTIDE SEQUENCE</scope>
    <source>
        <strain evidence="10">KCTC 12368</strain>
    </source>
</reference>
<dbReference type="NCBIfam" id="TIGR00879">
    <property type="entry name" value="SP"/>
    <property type="match status" value="1"/>
</dbReference>
<accession>A0A918UJF7</accession>
<dbReference type="InterPro" id="IPR050820">
    <property type="entry name" value="MFS_Sugar_Transporter"/>
</dbReference>
<evidence type="ECO:0000256" key="2">
    <source>
        <dbReference type="ARBA" id="ARBA00010992"/>
    </source>
</evidence>
<evidence type="ECO:0000313" key="10">
    <source>
        <dbReference type="EMBL" id="GGZ14283.1"/>
    </source>
</evidence>
<feature type="transmembrane region" description="Helical" evidence="8">
    <location>
        <begin position="372"/>
        <end position="395"/>
    </location>
</feature>
<evidence type="ECO:0000256" key="4">
    <source>
        <dbReference type="ARBA" id="ARBA00022692"/>
    </source>
</evidence>
<dbReference type="Gene3D" id="1.20.1250.20">
    <property type="entry name" value="MFS general substrate transporter like domains"/>
    <property type="match status" value="1"/>
</dbReference>
<evidence type="ECO:0000313" key="11">
    <source>
        <dbReference type="Proteomes" id="UP000619457"/>
    </source>
</evidence>
<proteinExistence type="inferred from homology"/>
<evidence type="ECO:0000256" key="3">
    <source>
        <dbReference type="ARBA" id="ARBA00022448"/>
    </source>
</evidence>
<keyword evidence="5 8" id="KW-1133">Transmembrane helix</keyword>
<dbReference type="SUPFAM" id="SSF103473">
    <property type="entry name" value="MFS general substrate transporter"/>
    <property type="match status" value="1"/>
</dbReference>
<comment type="similarity">
    <text evidence="2 7">Belongs to the major facilitator superfamily. Sugar transporter (TC 2.A.1.1) family.</text>
</comment>
<dbReference type="PANTHER" id="PTHR48023">
    <property type="entry name" value="D-XYLOSE-PROTON SYMPORTER-LIKE 2"/>
    <property type="match status" value="1"/>
</dbReference>
<feature type="transmembrane region" description="Helical" evidence="8">
    <location>
        <begin position="100"/>
        <end position="122"/>
    </location>
</feature>
<dbReference type="GO" id="GO:0022857">
    <property type="term" value="F:transmembrane transporter activity"/>
    <property type="evidence" value="ECO:0007669"/>
    <property type="project" value="InterPro"/>
</dbReference>
<reference evidence="10" key="1">
    <citation type="journal article" date="2014" name="Int. J. Syst. Evol. Microbiol.">
        <title>Complete genome sequence of Corynebacterium casei LMG S-19264T (=DSM 44701T), isolated from a smear-ripened cheese.</title>
        <authorList>
            <consortium name="US DOE Joint Genome Institute (JGI-PGF)"/>
            <person name="Walter F."/>
            <person name="Albersmeier A."/>
            <person name="Kalinowski J."/>
            <person name="Ruckert C."/>
        </authorList>
    </citation>
    <scope>NUCLEOTIDE SEQUENCE</scope>
    <source>
        <strain evidence="10">KCTC 12368</strain>
    </source>
</reference>
<feature type="transmembrane region" description="Helical" evidence="8">
    <location>
        <begin position="42"/>
        <end position="63"/>
    </location>
</feature>
<feature type="transmembrane region" description="Helical" evidence="8">
    <location>
        <begin position="243"/>
        <end position="265"/>
    </location>
</feature>
<dbReference type="InterPro" id="IPR005828">
    <property type="entry name" value="MFS_sugar_transport-like"/>
</dbReference>
<dbReference type="PANTHER" id="PTHR48023:SF4">
    <property type="entry name" value="D-XYLOSE-PROTON SYMPORTER-LIKE 2"/>
    <property type="match status" value="1"/>
</dbReference>
<dbReference type="InterPro" id="IPR020846">
    <property type="entry name" value="MFS_dom"/>
</dbReference>
<dbReference type="PRINTS" id="PR00171">
    <property type="entry name" value="SUGRTRNSPORT"/>
</dbReference>
<evidence type="ECO:0000256" key="5">
    <source>
        <dbReference type="ARBA" id="ARBA00022989"/>
    </source>
</evidence>
<comment type="caution">
    <text evidence="10">The sequence shown here is derived from an EMBL/GenBank/DDBJ whole genome shotgun (WGS) entry which is preliminary data.</text>
</comment>
<feature type="transmembrane region" description="Helical" evidence="8">
    <location>
        <begin position="134"/>
        <end position="154"/>
    </location>
</feature>
<dbReference type="RefSeq" id="WP_018474500.1">
    <property type="nucleotide sequence ID" value="NZ_BMWX01000001.1"/>
</dbReference>
<feature type="transmembrane region" description="Helical" evidence="8">
    <location>
        <begin position="75"/>
        <end position="94"/>
    </location>
</feature>
<dbReference type="InterPro" id="IPR036259">
    <property type="entry name" value="MFS_trans_sf"/>
</dbReference>
<feature type="transmembrane region" description="Helical" evidence="8">
    <location>
        <begin position="7"/>
        <end position="30"/>
    </location>
</feature>
<evidence type="ECO:0000256" key="7">
    <source>
        <dbReference type="RuleBase" id="RU003346"/>
    </source>
</evidence>
<feature type="domain" description="Major facilitator superfamily (MFS) profile" evidence="9">
    <location>
        <begin position="8"/>
        <end position="426"/>
    </location>
</feature>
<evidence type="ECO:0000256" key="8">
    <source>
        <dbReference type="SAM" id="Phobius"/>
    </source>
</evidence>
<sequence>MKKITQFYTHLAALSGLLFGFDTVVISGANLPLKAVWETSDWFHGFFIMSVALWGTVLGALFGSIPCNKIGRKNTLFWIGVFFLISALGTALATDPFMFSFFRFIGGIAIGASSIAAPTYISEISNASHRGRKVMQYQLFIVVGIVLAYTSNFILQGVGGSNDWRWMLAAELLPALVYLGLILEIPESPRWLLLYKKDEGAALRVLNKITSPKKAEAILNSIKADNLKKQTTKLFSPQHRFSLLLAGSMAAFNQLSGINFILYYAPEIMEKAGFMTSVSLLGAVLIGGTNLIFTFIGMKLIDYRGRRSLMWMGTIGYLVSLSSISLCFYLNLAPWLILTFILLFIAAHGIGQGAVIWVFISEIFPNQCRAQGQSFGAGVHWTTAALITLFGAVLIDSFAAYQIFLGFGILMLFQLLFVAFIMPETKGEELEKLHKKLTLKSL</sequence>
<feature type="transmembrane region" description="Helical" evidence="8">
    <location>
        <begin position="401"/>
        <end position="422"/>
    </location>
</feature>
<feature type="transmembrane region" description="Helical" evidence="8">
    <location>
        <begin position="337"/>
        <end position="360"/>
    </location>
</feature>
<keyword evidence="4 8" id="KW-0812">Transmembrane</keyword>
<dbReference type="InterPro" id="IPR003663">
    <property type="entry name" value="Sugar/inositol_transpt"/>
</dbReference>
<evidence type="ECO:0000256" key="1">
    <source>
        <dbReference type="ARBA" id="ARBA00004141"/>
    </source>
</evidence>